<dbReference type="EMBL" id="JWZX01003092">
    <property type="protein sequence ID" value="KOO24449.1"/>
    <property type="molecule type" value="Genomic_DNA"/>
</dbReference>
<evidence type="ECO:0000313" key="1">
    <source>
        <dbReference type="EMBL" id="KOO24449.1"/>
    </source>
</evidence>
<dbReference type="AlphaFoldDB" id="A0A0M0JD10"/>
<gene>
    <name evidence="1" type="ORF">Ctob_002012</name>
</gene>
<comment type="caution">
    <text evidence="1">The sequence shown here is derived from an EMBL/GenBank/DDBJ whole genome shotgun (WGS) entry which is preliminary data.</text>
</comment>
<proteinExistence type="predicted"/>
<evidence type="ECO:0008006" key="3">
    <source>
        <dbReference type="Google" id="ProtNLM"/>
    </source>
</evidence>
<name>A0A0M0JD10_9EUKA</name>
<accession>A0A0M0JD10</accession>
<dbReference type="OrthoDB" id="47244at2759"/>
<sequence>MKSEFKSPAPAAGGALRFSDCGAAELSCFVRVLRHLGAGAPALSDTANGGCSLHVHVNVANGSATAGGDTLSHLEVLNVYLAWTRFDGVTARFARPWMWREPSMAPMYATGAEFAWHEKAWEQGSSAAPDPATYDIPTFVRAVHAVGRSDGFSALDEPAKRERLFGRAAGTPATAIGRHCSLNLRRLTTYGTLEFRRFHGTLDDALIVRWAHFCVAFVECFRGGTSAQRLLDASNEDLDAIEATLADEQATATAEALMREMDGFVDPRTADTFMRDSGALP</sequence>
<dbReference type="Proteomes" id="UP000037460">
    <property type="component" value="Unassembled WGS sequence"/>
</dbReference>
<reference evidence="2" key="1">
    <citation type="journal article" date="2015" name="PLoS Genet.">
        <title>Genome Sequence and Transcriptome Analyses of Chrysochromulina tobin: Metabolic Tools for Enhanced Algal Fitness in the Prominent Order Prymnesiales (Haptophyceae).</title>
        <authorList>
            <person name="Hovde B.T."/>
            <person name="Deodato C.R."/>
            <person name="Hunsperger H.M."/>
            <person name="Ryken S.A."/>
            <person name="Yost W."/>
            <person name="Jha R.K."/>
            <person name="Patterson J."/>
            <person name="Monnat R.J. Jr."/>
            <person name="Barlow S.B."/>
            <person name="Starkenburg S.R."/>
            <person name="Cattolico R.A."/>
        </authorList>
    </citation>
    <scope>NUCLEOTIDE SEQUENCE</scope>
    <source>
        <strain evidence="2">CCMP291</strain>
    </source>
</reference>
<keyword evidence="2" id="KW-1185">Reference proteome</keyword>
<evidence type="ECO:0000313" key="2">
    <source>
        <dbReference type="Proteomes" id="UP000037460"/>
    </source>
</evidence>
<organism evidence="1 2">
    <name type="scientific">Chrysochromulina tobinii</name>
    <dbReference type="NCBI Taxonomy" id="1460289"/>
    <lineage>
        <taxon>Eukaryota</taxon>
        <taxon>Haptista</taxon>
        <taxon>Haptophyta</taxon>
        <taxon>Prymnesiophyceae</taxon>
        <taxon>Prymnesiales</taxon>
        <taxon>Chrysochromulinaceae</taxon>
        <taxon>Chrysochromulina</taxon>
    </lineage>
</organism>
<protein>
    <recommendedName>
        <fullName evidence="3">Amidoligase enzyme</fullName>
    </recommendedName>
</protein>